<proteinExistence type="predicted"/>
<dbReference type="EMBL" id="CP029619">
    <property type="protein sequence ID" value="AWN82116.1"/>
    <property type="molecule type" value="Genomic_DNA"/>
</dbReference>
<dbReference type="KEGG" id="cher:DK880_00811"/>
<organism evidence="1 2">
    <name type="scientific">Candidatus Cardinium hertigii</name>
    <dbReference type="NCBI Taxonomy" id="247481"/>
    <lineage>
        <taxon>Bacteria</taxon>
        <taxon>Pseudomonadati</taxon>
        <taxon>Bacteroidota</taxon>
        <taxon>Cytophagia</taxon>
        <taxon>Cytophagales</taxon>
        <taxon>Amoebophilaceae</taxon>
        <taxon>Candidatus Cardinium</taxon>
    </lineage>
</organism>
<dbReference type="RefSeq" id="WP_109997513.1">
    <property type="nucleotide sequence ID" value="NZ_CP029619.1"/>
</dbReference>
<protein>
    <recommendedName>
        <fullName evidence="3">Phage tail protein</fullName>
    </recommendedName>
</protein>
<dbReference type="OrthoDB" id="979862at2"/>
<dbReference type="AlphaFoldDB" id="A0A2Z3LEI6"/>
<gene>
    <name evidence="1" type="ORF">DK880_00811</name>
</gene>
<keyword evidence="2" id="KW-1185">Reference proteome</keyword>
<reference evidence="1 2" key="1">
    <citation type="submission" date="2018-05" db="EMBL/GenBank/DDBJ databases">
        <title>Candidatus Cardinium hertigii Genome Assembly.</title>
        <authorList>
            <person name="Showmaker K.C."/>
            <person name="Walden K.O."/>
            <person name="Fields C.J."/>
            <person name="Lambert K.N."/>
            <person name="Hudson M.E."/>
        </authorList>
    </citation>
    <scope>NUCLEOTIDE SEQUENCE [LARGE SCALE GENOMIC DNA]</scope>
    <source>
        <strain evidence="2">cHgTN10</strain>
    </source>
</reference>
<name>A0A2Z3LEI6_9BACT</name>
<accession>A0A2Z3LEI6</accession>
<dbReference type="Proteomes" id="UP000245872">
    <property type="component" value="Chromosome"/>
</dbReference>
<evidence type="ECO:0000313" key="2">
    <source>
        <dbReference type="Proteomes" id="UP000245872"/>
    </source>
</evidence>
<sequence length="154" mass="17244">MAENLLVPAIVHFNLGSKAVNITDYQVAITIKNGCHYVESLNAKGISVYDIRKGGELIQSGDIKVSVLKTPDKKFDDDIEKLEKALKETGENDPKKYTESMLFTFATNDDKPFTHIQFDGYVSEISSTVNEETAFQEVTAEIEIYDPISFTIKK</sequence>
<evidence type="ECO:0000313" key="1">
    <source>
        <dbReference type="EMBL" id="AWN82116.1"/>
    </source>
</evidence>
<evidence type="ECO:0008006" key="3">
    <source>
        <dbReference type="Google" id="ProtNLM"/>
    </source>
</evidence>